<evidence type="ECO:0000256" key="15">
    <source>
        <dbReference type="ARBA" id="ARBA00023310"/>
    </source>
</evidence>
<evidence type="ECO:0000256" key="12">
    <source>
        <dbReference type="ARBA" id="ARBA00023128"/>
    </source>
</evidence>
<dbReference type="InterPro" id="IPR052727">
    <property type="entry name" value="Rab4/Rab5_effector"/>
</dbReference>
<dbReference type="Pfam" id="PF11464">
    <property type="entry name" value="Rbsn"/>
    <property type="match status" value="1"/>
</dbReference>
<dbReference type="GO" id="GO:0006281">
    <property type="term" value="P:DNA repair"/>
    <property type="evidence" value="ECO:0007669"/>
    <property type="project" value="UniProtKB-KW"/>
</dbReference>
<organism evidence="18">
    <name type="scientific">Candidozyma auris</name>
    <name type="common">Yeast</name>
    <name type="synonym">Candida auris</name>
    <dbReference type="NCBI Taxonomy" id="498019"/>
    <lineage>
        <taxon>Eukaryota</taxon>
        <taxon>Fungi</taxon>
        <taxon>Dikarya</taxon>
        <taxon>Ascomycota</taxon>
        <taxon>Saccharomycotina</taxon>
        <taxon>Pichiomycetes</taxon>
        <taxon>Metschnikowiaceae</taxon>
        <taxon>Candidozyma</taxon>
    </lineage>
</organism>
<dbReference type="AlphaFoldDB" id="A0A8F2W699"/>
<dbReference type="GO" id="GO:0015986">
    <property type="term" value="P:proton motive force-driven ATP synthesis"/>
    <property type="evidence" value="ECO:0007669"/>
    <property type="project" value="InterPro"/>
</dbReference>
<evidence type="ECO:0000256" key="10">
    <source>
        <dbReference type="ARBA" id="ARBA00022833"/>
    </source>
</evidence>
<dbReference type="CDD" id="cd15737">
    <property type="entry name" value="FYVE2_Vac1p_like"/>
    <property type="match status" value="1"/>
</dbReference>
<keyword evidence="12" id="KW-0496">Mitochondrion</keyword>
<dbReference type="InterPro" id="IPR008386">
    <property type="entry name" value="ATP_synth_F0_esu_mt"/>
</dbReference>
<gene>
    <name evidence="18" type="ORF">CA7LBN_004373</name>
</gene>
<keyword evidence="3" id="KW-0813">Transport</keyword>
<evidence type="ECO:0000256" key="6">
    <source>
        <dbReference type="ARBA" id="ARBA00022763"/>
    </source>
</evidence>
<evidence type="ECO:0000256" key="13">
    <source>
        <dbReference type="ARBA" id="ARBA00023136"/>
    </source>
</evidence>
<dbReference type="GO" id="GO:0015078">
    <property type="term" value="F:proton transmembrane transporter activity"/>
    <property type="evidence" value="ECO:0007669"/>
    <property type="project" value="InterPro"/>
</dbReference>
<keyword evidence="14" id="KW-0234">DNA repair</keyword>
<evidence type="ECO:0000313" key="18">
    <source>
        <dbReference type="EMBL" id="QWW25486.1"/>
    </source>
</evidence>
<dbReference type="PANTHER" id="PTHR13510">
    <property type="entry name" value="FYVE-FINGER-CONTAINING RAB5 EFFECTOR PROTEIN RABENOSYN-5-RELATED"/>
    <property type="match status" value="1"/>
</dbReference>
<name>A0A8F2W699_CANAR</name>
<dbReference type="InterPro" id="IPR006642">
    <property type="entry name" value="Rad18_UBZ4"/>
</dbReference>
<dbReference type="PROSITE" id="PS00028">
    <property type="entry name" value="ZINC_FINGER_C2H2_1"/>
    <property type="match status" value="1"/>
</dbReference>
<dbReference type="GO" id="GO:0032266">
    <property type="term" value="F:phosphatidylinositol-3-phosphate binding"/>
    <property type="evidence" value="ECO:0007669"/>
    <property type="project" value="UniProtKB-ARBA"/>
</dbReference>
<reference evidence="18" key="1">
    <citation type="submission" date="2021-06" db="EMBL/GenBank/DDBJ databases">
        <title>Candida auris outbreak in lebanese hospital.</title>
        <authorList>
            <person name="Finianos M."/>
        </authorList>
    </citation>
    <scope>NUCLEOTIDE SEQUENCE</scope>
    <source>
        <strain evidence="18">CA7LBN</strain>
    </source>
</reference>
<dbReference type="Pfam" id="PF01363">
    <property type="entry name" value="FYVE"/>
    <property type="match status" value="1"/>
</dbReference>
<keyword evidence="10" id="KW-0862">Zinc</keyword>
<evidence type="ECO:0000259" key="17">
    <source>
        <dbReference type="PROSITE" id="PS00028"/>
    </source>
</evidence>
<evidence type="ECO:0000256" key="11">
    <source>
        <dbReference type="ARBA" id="ARBA00023065"/>
    </source>
</evidence>
<evidence type="ECO:0000256" key="14">
    <source>
        <dbReference type="ARBA" id="ARBA00023204"/>
    </source>
</evidence>
<evidence type="ECO:0000256" key="16">
    <source>
        <dbReference type="SAM" id="MobiDB-lite"/>
    </source>
</evidence>
<keyword evidence="11" id="KW-0406">Ion transport</keyword>
<dbReference type="SUPFAM" id="SSF57903">
    <property type="entry name" value="FYVE/PHD zinc finger"/>
    <property type="match status" value="2"/>
</dbReference>
<dbReference type="GO" id="GO:0005743">
    <property type="term" value="C:mitochondrial inner membrane"/>
    <property type="evidence" value="ECO:0007669"/>
    <property type="project" value="UniProtKB-SubCell"/>
</dbReference>
<evidence type="ECO:0000256" key="2">
    <source>
        <dbReference type="ARBA" id="ARBA00007333"/>
    </source>
</evidence>
<dbReference type="Pfam" id="PF05680">
    <property type="entry name" value="ATP-synt_E"/>
    <property type="match status" value="1"/>
</dbReference>
<keyword evidence="8" id="KW-0375">Hydrogen ion transport</keyword>
<dbReference type="InterPro" id="IPR013083">
    <property type="entry name" value="Znf_RING/FYVE/PHD"/>
</dbReference>
<accession>A0A8F2W699</accession>
<dbReference type="SMART" id="SM00064">
    <property type="entry name" value="FYVE"/>
    <property type="match status" value="2"/>
</dbReference>
<dbReference type="GO" id="GO:0045259">
    <property type="term" value="C:proton-transporting ATP synthase complex"/>
    <property type="evidence" value="ECO:0007669"/>
    <property type="project" value="UniProtKB-KW"/>
</dbReference>
<keyword evidence="4" id="KW-0138">CF(0)</keyword>
<feature type="region of interest" description="Disordered" evidence="16">
    <location>
        <begin position="628"/>
        <end position="650"/>
    </location>
</feature>
<dbReference type="SMART" id="SM00734">
    <property type="entry name" value="ZnF_Rad18"/>
    <property type="match status" value="1"/>
</dbReference>
<feature type="domain" description="C2H2-type" evidence="17">
    <location>
        <begin position="149"/>
        <end position="170"/>
    </location>
</feature>
<evidence type="ECO:0000256" key="7">
    <source>
        <dbReference type="ARBA" id="ARBA00022771"/>
    </source>
</evidence>
<protein>
    <recommendedName>
        <fullName evidence="17">C2H2-type domain-containing protein</fullName>
    </recommendedName>
</protein>
<keyword evidence="13" id="KW-0472">Membrane</keyword>
<dbReference type="GO" id="GO:0003677">
    <property type="term" value="F:DNA binding"/>
    <property type="evidence" value="ECO:0007669"/>
    <property type="project" value="InterPro"/>
</dbReference>
<dbReference type="Gene3D" id="3.30.40.10">
    <property type="entry name" value="Zinc/RING finger domain, C3HC4 (zinc finger)"/>
    <property type="match status" value="2"/>
</dbReference>
<evidence type="ECO:0000256" key="8">
    <source>
        <dbReference type="ARBA" id="ARBA00022781"/>
    </source>
</evidence>
<sequence>MSTFNVLRYSALGAGLVYGAVHRYNLESAVSEQRKAEEWKKKEKLIKQAKAEYARLHAPKEQPNSGASLSLKTLEDPNLDFGKVLESLVQKLDAVISDKTEPLYPSIYALILSSIMTPVSSTGASFVDDSTTATGLSDSTDVFTEHLVCPICDEDMISLTQLNRHIDDEHTERTESKGSKKRTPQKKTIKLDLFDNSNGFGLRDSIGDTTEGVSGAGQQHKLTRSHWKQPLIGKPNHCSDESCKKLLNVKNGIVNCRKCGLLYCNDHTRYKVRLSDSSEKGGVPQYDSFGIFARCCEKCYYNKASIRLGTQVNSRDLTEDFFQKRKECIAEKQSKKDILQKRFIKLAHLMSENYLWHIENKTSLFSMISAPRPPYTKEEYLEKEKEIVGYENWQIDSQITHCPLCFVQFNFLIRKHHCRLCGTIVSDLAMNSDDPSAFCSLVVPASIFMKMLPTLNYSPLVLNNWNSLISLDPESSRYASLFSFRCCKACKNTIIPKGHGEDTNEADTIFATYNELLILKQNISHSMPRYEAMVSENLDRQNEQTNRLRAKLMKYLKDFETVTASFRRRAFRLDPQTKKHVPVTNPTLVSNMYKSMINFLQDSLLQFKRTNDSFSNLERERLSGQLGGISVSSNTVTSPVSSSASPVDQKPRLTKKQIRELREELMVVSEQKFLVESQIDDAKKGRRFDEIPALSDNISELEKRRSELEKELGEFGFD</sequence>
<feature type="compositionally biased region" description="Low complexity" evidence="16">
    <location>
        <begin position="630"/>
        <end position="647"/>
    </location>
</feature>
<comment type="subcellular location">
    <subcellularLocation>
        <location evidence="1">Mitochondrion inner membrane</location>
    </subcellularLocation>
</comment>
<keyword evidence="6" id="KW-0227">DNA damage</keyword>
<dbReference type="InterPro" id="IPR013087">
    <property type="entry name" value="Znf_C2H2_type"/>
</dbReference>
<comment type="similarity">
    <text evidence="2">Belongs to the ATPase e subunit family.</text>
</comment>
<dbReference type="Proteomes" id="UP000825438">
    <property type="component" value="Chromosome VI"/>
</dbReference>
<evidence type="ECO:0000256" key="1">
    <source>
        <dbReference type="ARBA" id="ARBA00004273"/>
    </source>
</evidence>
<proteinExistence type="inferred from homology"/>
<dbReference type="InterPro" id="IPR036531">
    <property type="entry name" value="Rbsn_Rab-bd_sf"/>
</dbReference>
<keyword evidence="5" id="KW-0479">Metal-binding</keyword>
<dbReference type="InterPro" id="IPR000306">
    <property type="entry name" value="Znf_FYVE"/>
</dbReference>
<keyword evidence="9" id="KW-0999">Mitochondrion inner membrane</keyword>
<evidence type="ECO:0000256" key="9">
    <source>
        <dbReference type="ARBA" id="ARBA00022792"/>
    </source>
</evidence>
<dbReference type="SUPFAM" id="SSF140125">
    <property type="entry name" value="Rabenosyn-5 Rab-binding domain-like"/>
    <property type="match status" value="1"/>
</dbReference>
<evidence type="ECO:0000256" key="4">
    <source>
        <dbReference type="ARBA" id="ARBA00022547"/>
    </source>
</evidence>
<dbReference type="PANTHER" id="PTHR13510:SF44">
    <property type="entry name" value="RABENOSYN-5"/>
    <property type="match status" value="1"/>
</dbReference>
<dbReference type="InterPro" id="IPR021565">
    <property type="entry name" value="Rbsn_Rab-bd"/>
</dbReference>
<keyword evidence="15" id="KW-0066">ATP synthesis</keyword>
<evidence type="ECO:0000256" key="5">
    <source>
        <dbReference type="ARBA" id="ARBA00022723"/>
    </source>
</evidence>
<keyword evidence="7" id="KW-0863">Zinc-finger</keyword>
<dbReference type="GO" id="GO:0008270">
    <property type="term" value="F:zinc ion binding"/>
    <property type="evidence" value="ECO:0007669"/>
    <property type="project" value="UniProtKB-KW"/>
</dbReference>
<dbReference type="EMBL" id="CP076754">
    <property type="protein sequence ID" value="QWW25486.1"/>
    <property type="molecule type" value="Genomic_DNA"/>
</dbReference>
<evidence type="ECO:0000256" key="3">
    <source>
        <dbReference type="ARBA" id="ARBA00022448"/>
    </source>
</evidence>
<dbReference type="InterPro" id="IPR011011">
    <property type="entry name" value="Znf_FYVE_PHD"/>
</dbReference>